<evidence type="ECO:0000259" key="1">
    <source>
        <dbReference type="Pfam" id="PF04536"/>
    </source>
</evidence>
<dbReference type="PANTHER" id="PTHR30373">
    <property type="entry name" value="UPF0603 PROTEIN YGCG"/>
    <property type="match status" value="1"/>
</dbReference>
<evidence type="ECO:0000313" key="2">
    <source>
        <dbReference type="EMBL" id="RZS72757.1"/>
    </source>
</evidence>
<proteinExistence type="predicted"/>
<keyword evidence="3" id="KW-1185">Reference proteome</keyword>
<feature type="domain" description="TPM" evidence="1">
    <location>
        <begin position="12"/>
        <end position="128"/>
    </location>
</feature>
<dbReference type="EMBL" id="SGXA01000002">
    <property type="protein sequence ID" value="RZS72757.1"/>
    <property type="molecule type" value="Genomic_DNA"/>
</dbReference>
<comment type="caution">
    <text evidence="2">The sequence shown here is derived from an EMBL/GenBank/DDBJ whole genome shotgun (WGS) entry which is preliminary data.</text>
</comment>
<gene>
    <name evidence="2" type="ORF">EV199_4682</name>
</gene>
<dbReference type="Proteomes" id="UP000293874">
    <property type="component" value="Unassembled WGS sequence"/>
</dbReference>
<sequence length="153" mass="17707">MALFSFFRKPVFFTPEEQQRITDAIKEAERRTSGEVRVFVESRCRYVDPLDRATEIFLGLKMDQTDDHNAVLVYLAVKDHQFAILADGGIHRKVGDVFWNNEVTAMRRHFKENHVADAVVQVVTDVGDALHTHFPYDRDNDKNELPDDIVFGR</sequence>
<dbReference type="Pfam" id="PF04536">
    <property type="entry name" value="TPM_phosphatase"/>
    <property type="match status" value="1"/>
</dbReference>
<accession>A0A4Q7MVQ1</accession>
<dbReference type="PANTHER" id="PTHR30373:SF8">
    <property type="entry name" value="BLL7265 PROTEIN"/>
    <property type="match status" value="1"/>
</dbReference>
<protein>
    <submittedName>
        <fullName evidence="2">Putative membrane protein</fullName>
    </submittedName>
</protein>
<name>A0A4Q7MVQ1_9BACT</name>
<reference evidence="2 3" key="1">
    <citation type="submission" date="2019-02" db="EMBL/GenBank/DDBJ databases">
        <title>Genomic Encyclopedia of Type Strains, Phase IV (KMG-IV): sequencing the most valuable type-strain genomes for metagenomic binning, comparative biology and taxonomic classification.</title>
        <authorList>
            <person name="Goeker M."/>
        </authorList>
    </citation>
    <scope>NUCLEOTIDE SEQUENCE [LARGE SCALE GENOMIC DNA]</scope>
    <source>
        <strain evidence="2 3">DSM 18116</strain>
    </source>
</reference>
<dbReference type="InterPro" id="IPR007621">
    <property type="entry name" value="TPM_dom"/>
</dbReference>
<dbReference type="AlphaFoldDB" id="A0A4Q7MVQ1"/>
<organism evidence="2 3">
    <name type="scientific">Pseudobacter ginsenosidimutans</name>
    <dbReference type="NCBI Taxonomy" id="661488"/>
    <lineage>
        <taxon>Bacteria</taxon>
        <taxon>Pseudomonadati</taxon>
        <taxon>Bacteroidota</taxon>
        <taxon>Chitinophagia</taxon>
        <taxon>Chitinophagales</taxon>
        <taxon>Chitinophagaceae</taxon>
        <taxon>Pseudobacter</taxon>
    </lineage>
</organism>
<dbReference type="OrthoDB" id="9786161at2"/>
<evidence type="ECO:0000313" key="3">
    <source>
        <dbReference type="Proteomes" id="UP000293874"/>
    </source>
</evidence>
<dbReference type="Gene3D" id="3.10.310.50">
    <property type="match status" value="1"/>
</dbReference>
<dbReference type="RefSeq" id="WP_130543145.1">
    <property type="nucleotide sequence ID" value="NZ_CP042431.1"/>
</dbReference>